<dbReference type="PANTHER" id="PTHR43877">
    <property type="entry name" value="AMINOALKYLPHOSPHONATE N-ACETYLTRANSFERASE-RELATED-RELATED"/>
    <property type="match status" value="1"/>
</dbReference>
<proteinExistence type="predicted"/>
<dbReference type="Gene3D" id="3.40.630.30">
    <property type="match status" value="1"/>
</dbReference>
<gene>
    <name evidence="4" type="ORF">UFOPK3522_01510</name>
</gene>
<organism evidence="4">
    <name type="scientific">freshwater metagenome</name>
    <dbReference type="NCBI Taxonomy" id="449393"/>
    <lineage>
        <taxon>unclassified sequences</taxon>
        <taxon>metagenomes</taxon>
        <taxon>ecological metagenomes</taxon>
    </lineage>
</organism>
<reference evidence="4" key="1">
    <citation type="submission" date="2020-05" db="EMBL/GenBank/DDBJ databases">
        <authorList>
            <person name="Chiriac C."/>
            <person name="Salcher M."/>
            <person name="Ghai R."/>
            <person name="Kavagutti S V."/>
        </authorList>
    </citation>
    <scope>NUCLEOTIDE SEQUENCE</scope>
</reference>
<sequence length="149" mass="16478">MEIKRVSESDLDALLPLMRGYCDFYEVAPSDEALLALSRALLADPEREGLQLIARADDGEAVGFATIYWTWQTLDAGRLAVMNDLFVSEPARGTGLADALILACADEARRHGALSLGWQTGKENERAQKVYKRVGAERSEWLDYSLALD</sequence>
<dbReference type="PROSITE" id="PS51186">
    <property type="entry name" value="GNAT"/>
    <property type="match status" value="1"/>
</dbReference>
<dbReference type="SUPFAM" id="SSF55729">
    <property type="entry name" value="Acyl-CoA N-acyltransferases (Nat)"/>
    <property type="match status" value="1"/>
</dbReference>
<accession>A0A6J6A089</accession>
<dbReference type="Pfam" id="PF00583">
    <property type="entry name" value="Acetyltransf_1"/>
    <property type="match status" value="1"/>
</dbReference>
<protein>
    <submittedName>
        <fullName evidence="4">Unannotated protein</fullName>
    </submittedName>
</protein>
<dbReference type="GO" id="GO:0016747">
    <property type="term" value="F:acyltransferase activity, transferring groups other than amino-acyl groups"/>
    <property type="evidence" value="ECO:0007669"/>
    <property type="project" value="InterPro"/>
</dbReference>
<dbReference type="CDD" id="cd04301">
    <property type="entry name" value="NAT_SF"/>
    <property type="match status" value="1"/>
</dbReference>
<dbReference type="AlphaFoldDB" id="A0A6J6A089"/>
<evidence type="ECO:0000256" key="1">
    <source>
        <dbReference type="ARBA" id="ARBA00022679"/>
    </source>
</evidence>
<dbReference type="InterPro" id="IPR000182">
    <property type="entry name" value="GNAT_dom"/>
</dbReference>
<name>A0A6J6A089_9ZZZZ</name>
<dbReference type="InterPro" id="IPR050832">
    <property type="entry name" value="Bact_Acetyltransf"/>
</dbReference>
<keyword evidence="2" id="KW-0012">Acyltransferase</keyword>
<feature type="domain" description="N-acetyltransferase" evidence="3">
    <location>
        <begin position="1"/>
        <end position="149"/>
    </location>
</feature>
<dbReference type="InterPro" id="IPR016181">
    <property type="entry name" value="Acyl_CoA_acyltransferase"/>
</dbReference>
<dbReference type="PANTHER" id="PTHR43877:SF2">
    <property type="entry name" value="AMINOALKYLPHOSPHONATE N-ACETYLTRANSFERASE-RELATED"/>
    <property type="match status" value="1"/>
</dbReference>
<evidence type="ECO:0000259" key="3">
    <source>
        <dbReference type="PROSITE" id="PS51186"/>
    </source>
</evidence>
<evidence type="ECO:0000313" key="4">
    <source>
        <dbReference type="EMBL" id="CAB4346899.1"/>
    </source>
</evidence>
<evidence type="ECO:0000256" key="2">
    <source>
        <dbReference type="ARBA" id="ARBA00023315"/>
    </source>
</evidence>
<dbReference type="EMBL" id="CAESAO010000175">
    <property type="protein sequence ID" value="CAB4346899.1"/>
    <property type="molecule type" value="Genomic_DNA"/>
</dbReference>
<keyword evidence="1" id="KW-0808">Transferase</keyword>